<name>A0ABQ0GKR2_9PEZI</name>
<protein>
    <submittedName>
        <fullName evidence="1">Uncharacterized protein</fullName>
    </submittedName>
</protein>
<evidence type="ECO:0000313" key="2">
    <source>
        <dbReference type="Proteomes" id="UP001628179"/>
    </source>
</evidence>
<keyword evidence="2" id="KW-1185">Reference proteome</keyword>
<dbReference type="Proteomes" id="UP001628179">
    <property type="component" value="Unassembled WGS sequence"/>
</dbReference>
<reference evidence="1 2" key="1">
    <citation type="submission" date="2024-09" db="EMBL/GenBank/DDBJ databases">
        <title>Itraconazole resistance in Madurella fahalii resulting from another homologue of gene encoding cytochrome P450 14-alpha sterol demethylase (CYP51).</title>
        <authorList>
            <person name="Yoshioka I."/>
            <person name="Fahal A.H."/>
            <person name="Kaneko S."/>
            <person name="Yaguchi T."/>
        </authorList>
    </citation>
    <scope>NUCLEOTIDE SEQUENCE [LARGE SCALE GENOMIC DNA]</scope>
    <source>
        <strain evidence="1 2">IFM 68171</strain>
    </source>
</reference>
<gene>
    <name evidence="1" type="ORF">MFIFM68171_08360</name>
</gene>
<dbReference type="GeneID" id="98179103"/>
<evidence type="ECO:0000313" key="1">
    <source>
        <dbReference type="EMBL" id="GAB1318150.1"/>
    </source>
</evidence>
<dbReference type="EMBL" id="BAAFSV010000004">
    <property type="protein sequence ID" value="GAB1318150.1"/>
    <property type="molecule type" value="Genomic_DNA"/>
</dbReference>
<organism evidence="1 2">
    <name type="scientific">Madurella fahalii</name>
    <dbReference type="NCBI Taxonomy" id="1157608"/>
    <lineage>
        <taxon>Eukaryota</taxon>
        <taxon>Fungi</taxon>
        <taxon>Dikarya</taxon>
        <taxon>Ascomycota</taxon>
        <taxon>Pezizomycotina</taxon>
        <taxon>Sordariomycetes</taxon>
        <taxon>Sordariomycetidae</taxon>
        <taxon>Sordariales</taxon>
        <taxon>Sordariales incertae sedis</taxon>
        <taxon>Madurella</taxon>
    </lineage>
</organism>
<comment type="caution">
    <text evidence="1">The sequence shown here is derived from an EMBL/GenBank/DDBJ whole genome shotgun (WGS) entry which is preliminary data.</text>
</comment>
<sequence length="289" mass="32468">MADRDRVIPIYWRCSKLTCNPDGEQGWLREISRSAFIFEGDDSQGRMLCRIRVPYRGKLEYSPFTKTWNQVTPGQESLIPHSNPVLVFPDKPSTKQACTCVQNHASILYNRYKEPICLLGGVNLLAGRLEPTGWSCCTHSSQPPIPLSRGSGDGNWAGCPWRPHSSHDGAGPCVTCILVNDFRERLVFLHDILYERPGGSTGPKPFIALPHHYPNDYPDGPLKEDLMHKIGLHEMGLVYEVIGCVKRCLEPGLAARLNTVAYDYWAEPRALVQDMAAVIRAVRGAWKYH</sequence>
<proteinExistence type="predicted"/>
<accession>A0ABQ0GKR2</accession>
<dbReference type="RefSeq" id="XP_070919881.1">
    <property type="nucleotide sequence ID" value="XM_071063780.1"/>
</dbReference>